<evidence type="ECO:0000256" key="9">
    <source>
        <dbReference type="ARBA" id="ARBA00022918"/>
    </source>
</evidence>
<dbReference type="SUPFAM" id="SSF56672">
    <property type="entry name" value="DNA/RNA polymerases"/>
    <property type="match status" value="1"/>
</dbReference>
<keyword evidence="14" id="KW-1185">Reference proteome</keyword>
<dbReference type="InterPro" id="IPR033704">
    <property type="entry name" value="dUTPase_trimeric"/>
</dbReference>
<evidence type="ECO:0000256" key="2">
    <source>
        <dbReference type="ARBA" id="ARBA00006581"/>
    </source>
</evidence>
<evidence type="ECO:0000256" key="1">
    <source>
        <dbReference type="ARBA" id="ARBA00005142"/>
    </source>
</evidence>
<keyword evidence="10" id="KW-0546">Nucleotide metabolism</keyword>
<dbReference type="UniPathway" id="UPA00610">
    <property type="reaction ID" value="UER00666"/>
</dbReference>
<evidence type="ECO:0000313" key="13">
    <source>
        <dbReference type="EMBL" id="KAG6507898.1"/>
    </source>
</evidence>
<dbReference type="PANTHER" id="PTHR11241">
    <property type="entry name" value="DEOXYURIDINE 5'-TRIPHOSPHATE NUCLEOTIDOHYDROLASE"/>
    <property type="match status" value="1"/>
</dbReference>
<dbReference type="GO" id="GO:0004170">
    <property type="term" value="F:dUTP diphosphatase activity"/>
    <property type="evidence" value="ECO:0007669"/>
    <property type="project" value="UniProtKB-EC"/>
</dbReference>
<reference evidence="13 14" key="1">
    <citation type="submission" date="2020-08" db="EMBL/GenBank/DDBJ databases">
        <title>Plant Genome Project.</title>
        <authorList>
            <person name="Zhang R.-G."/>
        </authorList>
    </citation>
    <scope>NUCLEOTIDE SEQUENCE [LARGE SCALE GENOMIC DNA]</scope>
    <source>
        <tissue evidence="13">Rhizome</tissue>
    </source>
</reference>
<keyword evidence="8" id="KW-0378">Hydrolase</keyword>
<name>A0A8J5GWS3_ZINOF</name>
<dbReference type="NCBIfam" id="TIGR00576">
    <property type="entry name" value="dut"/>
    <property type="match status" value="1"/>
</dbReference>
<dbReference type="EMBL" id="JACMSC010000009">
    <property type="protein sequence ID" value="KAG6507898.1"/>
    <property type="molecule type" value="Genomic_DNA"/>
</dbReference>
<dbReference type="InterPro" id="IPR041373">
    <property type="entry name" value="RT_RNaseH"/>
</dbReference>
<dbReference type="Pfam" id="PF17917">
    <property type="entry name" value="RT_RNaseH"/>
    <property type="match status" value="1"/>
</dbReference>
<keyword evidence="5" id="KW-0548">Nucleotidyltransferase</keyword>
<organism evidence="13 14">
    <name type="scientific">Zingiber officinale</name>
    <name type="common">Ginger</name>
    <name type="synonym">Amomum zingiber</name>
    <dbReference type="NCBI Taxonomy" id="94328"/>
    <lineage>
        <taxon>Eukaryota</taxon>
        <taxon>Viridiplantae</taxon>
        <taxon>Streptophyta</taxon>
        <taxon>Embryophyta</taxon>
        <taxon>Tracheophyta</taxon>
        <taxon>Spermatophyta</taxon>
        <taxon>Magnoliopsida</taxon>
        <taxon>Liliopsida</taxon>
        <taxon>Zingiberales</taxon>
        <taxon>Zingiberaceae</taxon>
        <taxon>Zingiber</taxon>
    </lineage>
</organism>
<dbReference type="GO" id="GO:0004519">
    <property type="term" value="F:endonuclease activity"/>
    <property type="evidence" value="ECO:0007669"/>
    <property type="project" value="UniProtKB-KW"/>
</dbReference>
<evidence type="ECO:0000256" key="8">
    <source>
        <dbReference type="ARBA" id="ARBA00022801"/>
    </source>
</evidence>
<dbReference type="Pfam" id="PF00692">
    <property type="entry name" value="dUTPase"/>
    <property type="match status" value="1"/>
</dbReference>
<dbReference type="GO" id="GO:0006226">
    <property type="term" value="P:dUMP biosynthetic process"/>
    <property type="evidence" value="ECO:0007669"/>
    <property type="project" value="UniProtKB-UniPathway"/>
</dbReference>
<feature type="domain" description="dUTPase-like" evidence="11">
    <location>
        <begin position="179"/>
        <end position="303"/>
    </location>
</feature>
<sequence length="851" mass="98095">MEMDLTHGKQVVYVIPDIMMSIEDFANHMELSFQTHGYTEWQGGTSILLITQMMIGRLTNTSFTNFAYNVQNVADYLASQGIHALQGTRFTTAQLQQQRWILRPSIRRTPIAPTQVRTRTLLDGSISLQFEEYTPVPEQQAYRINQHDEELDSPEREVLAYLSIEEPPVLRVKKLHPAAEIPQRCTKGAAGYDIKLIQSYEISPGDRMLLSTSIAIPDGHYGRIATRSGAAYKQGLHIGAGVIDSDYRGEMKILVFNLNYETILLLKGDSIAQLILKKISIPQVLEVSNLDETSRGSYGFGSTNLTESPHLELNDTKFNEIQQGKQVQESSIFDILMPKQLVQEEEYWPVTLHKDNPSSSISQTRTYYDSPLRRLVDGLESFEEYYQTKEYNQSLSWQPAENLYMIHDNEWINPFAKGDYLKIGFKPTPPPSIQYDDRNLITELIGYTQYLMTENQRLKDELARVIKRNQDKEDILSEELLEDLQELSLEEIQKGKEQVNISYLEEQLHIIKKITAFKDDQLKEKKGLRSWLGILNYARTYIPNLSSRLGPLYEKTSPHGDKRMKSSDWALIREIKAQVNQLPDIEIPPEGAYIVLETDGSMMGWGGIYKWKPKKHDPRSTERICAYAHGKFPMVKSVIDAEIYAAMEIMTALKIHFLDKEEITLRTDCQAIISFHNKTARNKPSRVRWLTFTDYIIGTGVKVNFEHIDGKLNILADTLSRLVEGQETVVVLIDAEEEATASNRFPLLTKDEDLIHDTLPKKIFLKEEHDKRRQMARIEDEAIEKVLETLCELELIIQMKEYDFNRRRNDEGGHESYWHKNLDTVRESRKELFIEGQRIQQLGREIKAIPP</sequence>
<dbReference type="GO" id="GO:0000287">
    <property type="term" value="F:magnesium ion binding"/>
    <property type="evidence" value="ECO:0007669"/>
    <property type="project" value="InterPro"/>
</dbReference>
<evidence type="ECO:0000259" key="11">
    <source>
        <dbReference type="Pfam" id="PF00692"/>
    </source>
</evidence>
<keyword evidence="7" id="KW-0255">Endonuclease</keyword>
<dbReference type="Proteomes" id="UP000734854">
    <property type="component" value="Unassembled WGS sequence"/>
</dbReference>
<dbReference type="Gene3D" id="3.30.420.10">
    <property type="entry name" value="Ribonuclease H-like superfamily/Ribonuclease H"/>
    <property type="match status" value="1"/>
</dbReference>
<dbReference type="GO" id="GO:0003676">
    <property type="term" value="F:nucleic acid binding"/>
    <property type="evidence" value="ECO:0007669"/>
    <property type="project" value="InterPro"/>
</dbReference>
<comment type="similarity">
    <text evidence="2">Belongs to the dUTPase family.</text>
</comment>
<evidence type="ECO:0000313" key="14">
    <source>
        <dbReference type="Proteomes" id="UP000734854"/>
    </source>
</evidence>
<evidence type="ECO:0000256" key="3">
    <source>
        <dbReference type="ARBA" id="ARBA00012379"/>
    </source>
</evidence>
<gene>
    <name evidence="13" type="ORF">ZIOFF_033251</name>
</gene>
<keyword evidence="9" id="KW-0695">RNA-directed DNA polymerase</keyword>
<protein>
    <recommendedName>
        <fullName evidence="3">dUTP diphosphatase</fullName>
        <ecNumber evidence="3">3.6.1.23</ecNumber>
    </recommendedName>
</protein>
<dbReference type="PANTHER" id="PTHR11241:SF0">
    <property type="entry name" value="DEOXYURIDINE 5'-TRIPHOSPHATE NUCLEOTIDOHYDROLASE"/>
    <property type="match status" value="1"/>
</dbReference>
<dbReference type="GO" id="GO:0046081">
    <property type="term" value="P:dUTP catabolic process"/>
    <property type="evidence" value="ECO:0007669"/>
    <property type="project" value="InterPro"/>
</dbReference>
<feature type="domain" description="Reverse transcriptase RNase H-like" evidence="12">
    <location>
        <begin position="594"/>
        <end position="691"/>
    </location>
</feature>
<dbReference type="InterPro" id="IPR008181">
    <property type="entry name" value="dUTPase"/>
</dbReference>
<dbReference type="InterPro" id="IPR036397">
    <property type="entry name" value="RNaseH_sf"/>
</dbReference>
<dbReference type="Gene3D" id="2.70.40.10">
    <property type="match status" value="1"/>
</dbReference>
<comment type="caution">
    <text evidence="13">The sequence shown here is derived from an EMBL/GenBank/DDBJ whole genome shotgun (WGS) entry which is preliminary data.</text>
</comment>
<dbReference type="InterPro" id="IPR029054">
    <property type="entry name" value="dUTPase-like"/>
</dbReference>
<dbReference type="SUPFAM" id="SSF51283">
    <property type="entry name" value="dUTPase-like"/>
    <property type="match status" value="1"/>
</dbReference>
<dbReference type="AlphaFoldDB" id="A0A8J5GWS3"/>
<dbReference type="CDD" id="cd07557">
    <property type="entry name" value="trimeric_dUTPase"/>
    <property type="match status" value="1"/>
</dbReference>
<dbReference type="Gene3D" id="3.30.70.270">
    <property type="match status" value="1"/>
</dbReference>
<dbReference type="InterPro" id="IPR036157">
    <property type="entry name" value="dUTPase-like_sf"/>
</dbReference>
<dbReference type="InterPro" id="IPR043502">
    <property type="entry name" value="DNA/RNA_pol_sf"/>
</dbReference>
<evidence type="ECO:0000256" key="5">
    <source>
        <dbReference type="ARBA" id="ARBA00022695"/>
    </source>
</evidence>
<dbReference type="InterPro" id="IPR043128">
    <property type="entry name" value="Rev_trsase/Diguanyl_cyclase"/>
</dbReference>
<evidence type="ECO:0000256" key="7">
    <source>
        <dbReference type="ARBA" id="ARBA00022759"/>
    </source>
</evidence>
<dbReference type="GO" id="GO:0003964">
    <property type="term" value="F:RNA-directed DNA polymerase activity"/>
    <property type="evidence" value="ECO:0007669"/>
    <property type="project" value="UniProtKB-KW"/>
</dbReference>
<evidence type="ECO:0000259" key="12">
    <source>
        <dbReference type="Pfam" id="PF17917"/>
    </source>
</evidence>
<comment type="pathway">
    <text evidence="1">Pyrimidine metabolism; dUMP biosynthesis; dUMP from dCTP (dUTP route): step 2/2.</text>
</comment>
<dbReference type="EC" id="3.6.1.23" evidence="3"/>
<keyword evidence="6" id="KW-0540">Nuclease</keyword>
<accession>A0A8J5GWS3</accession>
<dbReference type="NCBIfam" id="NF001862">
    <property type="entry name" value="PRK00601.1"/>
    <property type="match status" value="1"/>
</dbReference>
<evidence type="ECO:0000256" key="6">
    <source>
        <dbReference type="ARBA" id="ARBA00022722"/>
    </source>
</evidence>
<keyword evidence="4" id="KW-0808">Transferase</keyword>
<evidence type="ECO:0000256" key="4">
    <source>
        <dbReference type="ARBA" id="ARBA00022679"/>
    </source>
</evidence>
<proteinExistence type="inferred from homology"/>
<evidence type="ECO:0000256" key="10">
    <source>
        <dbReference type="ARBA" id="ARBA00023080"/>
    </source>
</evidence>